<evidence type="ECO:0000259" key="6">
    <source>
        <dbReference type="Pfam" id="PF00365"/>
    </source>
</evidence>
<dbReference type="InterPro" id="IPR035966">
    <property type="entry name" value="PKF_sf"/>
</dbReference>
<evidence type="ECO:0000256" key="1">
    <source>
        <dbReference type="ARBA" id="ARBA00022533"/>
    </source>
</evidence>
<evidence type="ECO:0000256" key="5">
    <source>
        <dbReference type="ARBA" id="ARBA00022842"/>
    </source>
</evidence>
<keyword evidence="8" id="KW-1185">Reference proteome</keyword>
<keyword evidence="3" id="KW-0479">Metal-binding</keyword>
<reference evidence="7 8" key="1">
    <citation type="submission" date="2020-10" db="EMBL/GenBank/DDBJ databases">
        <title>Plant Genome Project.</title>
        <authorList>
            <person name="Zhang R.-G."/>
        </authorList>
    </citation>
    <scope>NUCLEOTIDE SEQUENCE [LARGE SCALE GENOMIC DNA]</scope>
    <source>
        <strain evidence="7">FAFU-HL-1</strain>
        <tissue evidence="7">Leaf</tissue>
    </source>
</reference>
<dbReference type="UniPathway" id="UPA00109">
    <property type="reaction ID" value="UER00182"/>
</dbReference>
<dbReference type="GO" id="GO:0046872">
    <property type="term" value="F:metal ion binding"/>
    <property type="evidence" value="ECO:0007669"/>
    <property type="project" value="UniProtKB-KW"/>
</dbReference>
<keyword evidence="4" id="KW-0418">Kinase</keyword>
<dbReference type="InterPro" id="IPR050929">
    <property type="entry name" value="PFKA"/>
</dbReference>
<accession>A0A835MUG1</accession>
<dbReference type="InterPro" id="IPR000023">
    <property type="entry name" value="Phosphofructokinase_dom"/>
</dbReference>
<comment type="caution">
    <text evidence="7">The sequence shown here is derived from an EMBL/GenBank/DDBJ whole genome shotgun (WGS) entry which is preliminary data.</text>
</comment>
<evidence type="ECO:0000313" key="8">
    <source>
        <dbReference type="Proteomes" id="UP000657918"/>
    </source>
</evidence>
<evidence type="ECO:0000256" key="2">
    <source>
        <dbReference type="ARBA" id="ARBA00022679"/>
    </source>
</evidence>
<evidence type="ECO:0000313" key="7">
    <source>
        <dbReference type="EMBL" id="KAF9679312.1"/>
    </source>
</evidence>
<gene>
    <name evidence="7" type="ORF">SADUNF_Sadunf06G0002000</name>
</gene>
<evidence type="ECO:0000256" key="4">
    <source>
        <dbReference type="ARBA" id="ARBA00022777"/>
    </source>
</evidence>
<dbReference type="SUPFAM" id="SSF53784">
    <property type="entry name" value="Phosphofructokinase"/>
    <property type="match status" value="1"/>
</dbReference>
<keyword evidence="1" id="KW-0021">Allosteric enzyme</keyword>
<dbReference type="Gene3D" id="3.40.50.460">
    <property type="entry name" value="Phosphofructokinase domain"/>
    <property type="match status" value="1"/>
</dbReference>
<dbReference type="GO" id="GO:0003872">
    <property type="term" value="F:6-phosphofructokinase activity"/>
    <property type="evidence" value="ECO:0007669"/>
    <property type="project" value="InterPro"/>
</dbReference>
<dbReference type="AlphaFoldDB" id="A0A835MUG1"/>
<dbReference type="OrthoDB" id="537915at2759"/>
<organism evidence="7 8">
    <name type="scientific">Salix dunnii</name>
    <dbReference type="NCBI Taxonomy" id="1413687"/>
    <lineage>
        <taxon>Eukaryota</taxon>
        <taxon>Viridiplantae</taxon>
        <taxon>Streptophyta</taxon>
        <taxon>Embryophyta</taxon>
        <taxon>Tracheophyta</taxon>
        <taxon>Spermatophyta</taxon>
        <taxon>Magnoliopsida</taxon>
        <taxon>eudicotyledons</taxon>
        <taxon>Gunneridae</taxon>
        <taxon>Pentapetalae</taxon>
        <taxon>rosids</taxon>
        <taxon>fabids</taxon>
        <taxon>Malpighiales</taxon>
        <taxon>Salicaceae</taxon>
        <taxon>Saliceae</taxon>
        <taxon>Salix</taxon>
    </lineage>
</organism>
<dbReference type="EMBL" id="JADGMS010000006">
    <property type="protein sequence ID" value="KAF9679312.1"/>
    <property type="molecule type" value="Genomic_DNA"/>
</dbReference>
<keyword evidence="2" id="KW-0808">Transferase</keyword>
<protein>
    <recommendedName>
        <fullName evidence="6">Phosphofructokinase domain-containing protein</fullName>
    </recommendedName>
</protein>
<evidence type="ECO:0000256" key="3">
    <source>
        <dbReference type="ARBA" id="ARBA00022723"/>
    </source>
</evidence>
<dbReference type="Proteomes" id="UP000657918">
    <property type="component" value="Unassembled WGS sequence"/>
</dbReference>
<feature type="domain" description="Phosphofructokinase" evidence="6">
    <location>
        <begin position="75"/>
        <end position="174"/>
    </location>
</feature>
<proteinExistence type="predicted"/>
<name>A0A835MUG1_9ROSI</name>
<sequence>MDFLPNPLEENLLYHPPAAFYIDQSEVVLRHIILDLSADCEALCSHWQTTGLVHAANLISSLKISKLLLCIMKTVRGAVKISDEIHRRELNIAVLGIPKTVDNDIGIIDRSFGFQGAVELAQQASHAAHIEAESAANGIGLVRLMGRGTGHIALHATLSSRDVDCCPETKFYLEGRGGLFEFLEKQLKRVGILISGFFKEFLSRLV</sequence>
<dbReference type="Pfam" id="PF00365">
    <property type="entry name" value="PFK"/>
    <property type="match status" value="1"/>
</dbReference>
<keyword evidence="5" id="KW-0460">Magnesium</keyword>
<dbReference type="PANTHER" id="PTHR45770">
    <property type="entry name" value="ATP-DEPENDENT 6-PHOSPHOFRUCTOKINASE 1"/>
    <property type="match status" value="1"/>
</dbReference>